<gene>
    <name evidence="2" type="ORF">QWT69_03395</name>
</gene>
<feature type="transmembrane region" description="Helical" evidence="1">
    <location>
        <begin position="353"/>
        <end position="370"/>
    </location>
</feature>
<evidence type="ECO:0000313" key="2">
    <source>
        <dbReference type="EMBL" id="WOV88184.1"/>
    </source>
</evidence>
<evidence type="ECO:0000256" key="1">
    <source>
        <dbReference type="SAM" id="Phobius"/>
    </source>
</evidence>
<sequence>MVMKWNYCLFELRLLLANKKNWVLGIAFILFIPIYYLHYSSVEVKDIQVLKNEESKEYFSIFNYYPEESRDTPKGKEIYENLTEQSSLVNDQRFALWTKELDNDLYITSGLKLNELRLRVHELGNEGIHASFVIPKEEIYKEIALLSYYSERDLPLVKDPFAASNYLPVALNWMSGLLFSLFVLLIGSSMYIHDQQKKTVMGVFPVTFMQKVVTKVGLHFAQVLVFLGLGVAAGIAFVASKAGVGNFETPVLLFQNGTYIAVSTTRYLVYMFVALALITLLLLFASALFNILTENLYVSLLAILFIIVLPMICSYAGLPTRWLQPIEFIDIGKVMDGSAALRTGSDTLDFKHGLFWLTSLNIFVVALLYGKNKWTYRKRKEKPVFESGVAGK</sequence>
<feature type="transmembrane region" description="Helical" evidence="1">
    <location>
        <begin position="296"/>
        <end position="318"/>
    </location>
</feature>
<protein>
    <recommendedName>
        <fullName evidence="4">ABC transporter permease</fullName>
    </recommendedName>
</protein>
<keyword evidence="3" id="KW-1185">Reference proteome</keyword>
<keyword evidence="1" id="KW-0812">Transmembrane</keyword>
<feature type="transmembrane region" description="Helical" evidence="1">
    <location>
        <begin position="170"/>
        <end position="192"/>
    </location>
</feature>
<dbReference type="EMBL" id="CP129118">
    <property type="protein sequence ID" value="WOV88184.1"/>
    <property type="molecule type" value="Genomic_DNA"/>
</dbReference>
<dbReference type="Proteomes" id="UP001303902">
    <property type="component" value="Chromosome"/>
</dbReference>
<keyword evidence="1" id="KW-0472">Membrane</keyword>
<evidence type="ECO:0000313" key="3">
    <source>
        <dbReference type="Proteomes" id="UP001303902"/>
    </source>
</evidence>
<organism evidence="2 3">
    <name type="scientific">Sporosarcina oncorhynchi</name>
    <dbReference type="NCBI Taxonomy" id="3056444"/>
    <lineage>
        <taxon>Bacteria</taxon>
        <taxon>Bacillati</taxon>
        <taxon>Bacillota</taxon>
        <taxon>Bacilli</taxon>
        <taxon>Bacillales</taxon>
        <taxon>Caryophanaceae</taxon>
        <taxon>Sporosarcina</taxon>
    </lineage>
</organism>
<evidence type="ECO:0008006" key="4">
    <source>
        <dbReference type="Google" id="ProtNLM"/>
    </source>
</evidence>
<feature type="transmembrane region" description="Helical" evidence="1">
    <location>
        <begin position="218"/>
        <end position="239"/>
    </location>
</feature>
<proteinExistence type="predicted"/>
<feature type="transmembrane region" description="Helical" evidence="1">
    <location>
        <begin position="21"/>
        <end position="39"/>
    </location>
</feature>
<keyword evidence="1" id="KW-1133">Transmembrane helix</keyword>
<reference evidence="2 3" key="1">
    <citation type="submission" date="2023-06" db="EMBL/GenBank/DDBJ databases">
        <title>Sporosarcina sp. nov., isolated from Korean tranditional fermented seafood 'Jeotgal'.</title>
        <authorList>
            <person name="Yang A.I."/>
            <person name="Shin N.-R."/>
        </authorList>
    </citation>
    <scope>NUCLEOTIDE SEQUENCE [LARGE SCALE GENOMIC DNA]</scope>
    <source>
        <strain evidence="2 3">T2O-4</strain>
    </source>
</reference>
<dbReference type="RefSeq" id="WP_317968974.1">
    <property type="nucleotide sequence ID" value="NZ_CP129118.1"/>
</dbReference>
<feature type="transmembrane region" description="Helical" evidence="1">
    <location>
        <begin position="267"/>
        <end position="289"/>
    </location>
</feature>
<name>A0ABZ0L7P0_9BACL</name>
<accession>A0ABZ0L7P0</accession>